<protein>
    <submittedName>
        <fullName evidence="1">Uncharacterized protein</fullName>
    </submittedName>
</protein>
<gene>
    <name evidence="1" type="primary">ORF80434</name>
</gene>
<dbReference type="AlphaFoldDB" id="A0A0B6ZW04"/>
<evidence type="ECO:0000313" key="1">
    <source>
        <dbReference type="EMBL" id="CEK71930.1"/>
    </source>
</evidence>
<proteinExistence type="predicted"/>
<name>A0A0B6ZW04_9EUPU</name>
<organism evidence="1">
    <name type="scientific">Arion vulgaris</name>
    <dbReference type="NCBI Taxonomy" id="1028688"/>
    <lineage>
        <taxon>Eukaryota</taxon>
        <taxon>Metazoa</taxon>
        <taxon>Spiralia</taxon>
        <taxon>Lophotrochozoa</taxon>
        <taxon>Mollusca</taxon>
        <taxon>Gastropoda</taxon>
        <taxon>Heterobranchia</taxon>
        <taxon>Euthyneura</taxon>
        <taxon>Panpulmonata</taxon>
        <taxon>Eupulmonata</taxon>
        <taxon>Stylommatophora</taxon>
        <taxon>Helicina</taxon>
        <taxon>Arionoidea</taxon>
        <taxon>Arionidae</taxon>
        <taxon>Arion</taxon>
    </lineage>
</organism>
<sequence>MNDKDFGIVEMQTIFEDNAKYFEDNESAEIVGIMQMQKFLGIMRVLTFLGIM</sequence>
<dbReference type="EMBL" id="HACG01025065">
    <property type="protein sequence ID" value="CEK71930.1"/>
    <property type="molecule type" value="Transcribed_RNA"/>
</dbReference>
<reference evidence="1" key="1">
    <citation type="submission" date="2014-12" db="EMBL/GenBank/DDBJ databases">
        <title>Insight into the proteome of Arion vulgaris.</title>
        <authorList>
            <person name="Aradska J."/>
            <person name="Bulat T."/>
            <person name="Smidak R."/>
            <person name="Sarate P."/>
            <person name="Gangsoo J."/>
            <person name="Sialana F."/>
            <person name="Bilban M."/>
            <person name="Lubec G."/>
        </authorList>
    </citation>
    <scope>NUCLEOTIDE SEQUENCE</scope>
    <source>
        <tissue evidence="1">Skin</tissue>
    </source>
</reference>
<accession>A0A0B6ZW04</accession>